<dbReference type="Gene3D" id="6.10.250.2560">
    <property type="match status" value="1"/>
</dbReference>
<evidence type="ECO:0000256" key="1">
    <source>
        <dbReference type="SAM" id="MobiDB-lite"/>
    </source>
</evidence>
<dbReference type="Pfam" id="PF04818">
    <property type="entry name" value="CID"/>
    <property type="match status" value="1"/>
</dbReference>
<feature type="region of interest" description="Disordered" evidence="1">
    <location>
        <begin position="695"/>
        <end position="730"/>
    </location>
</feature>
<dbReference type="PANTHER" id="PTHR12460:SF40">
    <property type="entry name" value="REGULATION OF NUCLEAR PRE-MRNA DOMAIN-CONTAINING PROTEIN 2"/>
    <property type="match status" value="1"/>
</dbReference>
<feature type="region of interest" description="Disordered" evidence="1">
    <location>
        <begin position="373"/>
        <end position="394"/>
    </location>
</feature>
<gene>
    <name evidence="3" type="ORF">CINCED_3A010103</name>
</gene>
<proteinExistence type="predicted"/>
<keyword evidence="4" id="KW-1185">Reference proteome</keyword>
<dbReference type="AlphaFoldDB" id="A0A5E4M761"/>
<dbReference type="EMBL" id="CABPRJ010000028">
    <property type="protein sequence ID" value="VVC26227.1"/>
    <property type="molecule type" value="Genomic_DNA"/>
</dbReference>
<reference evidence="3 4" key="1">
    <citation type="submission" date="2019-08" db="EMBL/GenBank/DDBJ databases">
        <authorList>
            <person name="Alioto T."/>
            <person name="Alioto T."/>
            <person name="Gomez Garrido J."/>
        </authorList>
    </citation>
    <scope>NUCLEOTIDE SEQUENCE [LARGE SCALE GENOMIC DNA]</scope>
</reference>
<name>A0A5E4M761_9HEMI</name>
<accession>A0A5E4M761</accession>
<dbReference type="GO" id="GO:0000993">
    <property type="term" value="F:RNA polymerase II complex binding"/>
    <property type="evidence" value="ECO:0007669"/>
    <property type="project" value="TreeGrafter"/>
</dbReference>
<feature type="compositionally biased region" description="Acidic residues" evidence="1">
    <location>
        <begin position="696"/>
        <end position="706"/>
    </location>
</feature>
<dbReference type="SMART" id="SM00582">
    <property type="entry name" value="RPR"/>
    <property type="match status" value="1"/>
</dbReference>
<feature type="domain" description="CID" evidence="2">
    <location>
        <begin position="107"/>
        <end position="236"/>
    </location>
</feature>
<dbReference type="PANTHER" id="PTHR12460">
    <property type="entry name" value="CYCLIN-DEPENDENT KINASE INHIBITOR-RELATED PROTEIN"/>
    <property type="match status" value="1"/>
</dbReference>
<dbReference type="Proteomes" id="UP000325440">
    <property type="component" value="Unassembled WGS sequence"/>
</dbReference>
<dbReference type="InterPro" id="IPR006569">
    <property type="entry name" value="CID_dom"/>
</dbReference>
<dbReference type="Gene3D" id="1.25.40.90">
    <property type="match status" value="1"/>
</dbReference>
<protein>
    <submittedName>
        <fullName evidence="3">CID domain,RNA polymerase II-binding domain,Cell-cycle alteration and expression-elevated protein in</fullName>
    </submittedName>
</protein>
<dbReference type="SUPFAM" id="SSF48464">
    <property type="entry name" value="ENTH/VHS domain"/>
    <property type="match status" value="1"/>
</dbReference>
<dbReference type="OrthoDB" id="10069473at2759"/>
<evidence type="ECO:0000313" key="4">
    <source>
        <dbReference type="Proteomes" id="UP000325440"/>
    </source>
</evidence>
<dbReference type="PROSITE" id="PS51391">
    <property type="entry name" value="CID"/>
    <property type="match status" value="1"/>
</dbReference>
<dbReference type="CDD" id="cd16981">
    <property type="entry name" value="CID_RPRD_like"/>
    <property type="match status" value="1"/>
</dbReference>
<dbReference type="GO" id="GO:0031124">
    <property type="term" value="P:mRNA 3'-end processing"/>
    <property type="evidence" value="ECO:0007669"/>
    <property type="project" value="TreeGrafter"/>
</dbReference>
<evidence type="ECO:0000259" key="2">
    <source>
        <dbReference type="PROSITE" id="PS51391"/>
    </source>
</evidence>
<evidence type="ECO:0000313" key="3">
    <source>
        <dbReference type="EMBL" id="VVC26227.1"/>
    </source>
</evidence>
<dbReference type="InterPro" id="IPR008942">
    <property type="entry name" value="ENTH_VHS"/>
</dbReference>
<sequence>MDVARARAAAAFIAIHHIIKKRPKRKVRWWMKKLYSNRLQYGSVVRLIEDMSYEAIDGTIKNFTRMIIEFEQLKSLIEPRLKKMTKVVCFYLTLLDKTLGVKIIVKMIEYSDQEFEKKLMLLKDTQDAIQTLSTWCLKRHENHKSIITIWLKAIRKVKIEKRLTLFYLANDVIQYSKKKNYKFVDGWATAIQKAIPYVRDDKIQSKILRIIKIWEMRGVYDDNYLTDLTGLLTTPIQKLKLSDPVQEFQINALAVKIRSCVKLEQITDLKMKTLREGNLPLTSSEAIQNMLKDRTRSHEFLNELNDGMLKIESYIKCLKKETVDRAQLIDALEVATSYYDEQNGEVKTVAQAYFNYTKRVKLLKTKLESVVGSMPTDSPMPSPDINAPSPSTSSVSIEDLNMQNLSYNDTSHTDKYMIKSSENDNNAADIYIPTTIVTNIVKPFVTSEPYNTVQELYDPASVSFPAVENQDQQALTNQFPYDAPSPPPDESFMYSEFPNQTAISYNNEMVNLDDKSIAYPADSYEAYVPTPMSSSQQYITSEVTNMVPPIDSLSHINENIIPVPHILQTGWDETIHNNWSNNDTPASPPFHEKISYQNTAISKMDEGSGLSHCTVTPKMSCPSHDRDDRINSQKMISETPDIDHRNLISLTQSPHMNSPVVSADVDYRAFPSIPMPPSPPIMLMEVVNKPQNDNVESVDMDLSDDDEKPKSNHSINTSIHLPPPPPPPPIAFDFIEQQGALDISNSWEQSSQQWNNEGSNFNDRSSLHENQWSLEQHERWKPNQWEQEQNPMEDGIKDPVLDRGINLENHQEYQSEFLQNGISIVCL</sequence>
<organism evidence="3 4">
    <name type="scientific">Cinara cedri</name>
    <dbReference type="NCBI Taxonomy" id="506608"/>
    <lineage>
        <taxon>Eukaryota</taxon>
        <taxon>Metazoa</taxon>
        <taxon>Ecdysozoa</taxon>
        <taxon>Arthropoda</taxon>
        <taxon>Hexapoda</taxon>
        <taxon>Insecta</taxon>
        <taxon>Pterygota</taxon>
        <taxon>Neoptera</taxon>
        <taxon>Paraneoptera</taxon>
        <taxon>Hemiptera</taxon>
        <taxon>Sternorrhyncha</taxon>
        <taxon>Aphidomorpha</taxon>
        <taxon>Aphidoidea</taxon>
        <taxon>Aphididae</taxon>
        <taxon>Lachninae</taxon>
        <taxon>Cinara</taxon>
    </lineage>
</organism>
<feature type="compositionally biased region" description="Pro residues" evidence="1">
    <location>
        <begin position="721"/>
        <end position="730"/>
    </location>
</feature>